<reference evidence="7" key="1">
    <citation type="journal article" date="2012" name="Appl. Microbiol. Biotechnol.">
        <title>The complete genome sequence of Pantoea ananatis AJ13355, an organism with great biotechnological potential.</title>
        <authorList>
            <person name="Hara Y."/>
            <person name="Kadotani N."/>
            <person name="Izui H."/>
            <person name="Katashkina J.I."/>
            <person name="Kuvaeva T.M."/>
            <person name="Andreeva I.G."/>
            <person name="Golubeva L.I."/>
            <person name="Malko D.B."/>
            <person name="Makeev V.J."/>
            <person name="Mashko S.V."/>
            <person name="Kozlov Y.I."/>
        </authorList>
    </citation>
    <scope>NUCLEOTIDE SEQUENCE [LARGE SCALE GENOMIC DNA]</scope>
    <source>
        <strain evidence="7">AJ13355</strain>
    </source>
</reference>
<dbReference type="Proteomes" id="UP000006690">
    <property type="component" value="Chromosome"/>
</dbReference>
<dbReference type="PANTHER" id="PTHR24422:SF10">
    <property type="entry name" value="CHEMOTAXIS PROTEIN METHYLTRANSFERASE 2"/>
    <property type="match status" value="1"/>
</dbReference>
<accession>A0A0H3L1K8</accession>
<dbReference type="InterPro" id="IPR035965">
    <property type="entry name" value="PAS-like_dom_sf"/>
</dbReference>
<evidence type="ECO:0000259" key="4">
    <source>
        <dbReference type="PROSITE" id="PS50112"/>
    </source>
</evidence>
<keyword evidence="1 2" id="KW-0807">Transducer</keyword>
<dbReference type="GO" id="GO:0004888">
    <property type="term" value="F:transmembrane signaling receptor activity"/>
    <property type="evidence" value="ECO:0007669"/>
    <property type="project" value="InterPro"/>
</dbReference>
<feature type="domain" description="PAC" evidence="5">
    <location>
        <begin position="89"/>
        <end position="143"/>
    </location>
</feature>
<evidence type="ECO:0000256" key="2">
    <source>
        <dbReference type="PROSITE-ProRule" id="PRU00284"/>
    </source>
</evidence>
<dbReference type="eggNOG" id="COG0840">
    <property type="taxonomic scope" value="Bacteria"/>
</dbReference>
<dbReference type="InterPro" id="IPR004090">
    <property type="entry name" value="Chemotax_Me-accpt_rcpt"/>
</dbReference>
<dbReference type="Gene3D" id="3.30.450.20">
    <property type="entry name" value="PAS domain"/>
    <property type="match status" value="2"/>
</dbReference>
<dbReference type="GO" id="GO:0007165">
    <property type="term" value="P:signal transduction"/>
    <property type="evidence" value="ECO:0007669"/>
    <property type="project" value="UniProtKB-KW"/>
</dbReference>
<dbReference type="EMBL" id="AP012032">
    <property type="protein sequence ID" value="BAK13297.1"/>
    <property type="molecule type" value="Genomic_DNA"/>
</dbReference>
<evidence type="ECO:0000256" key="1">
    <source>
        <dbReference type="ARBA" id="ARBA00023224"/>
    </source>
</evidence>
<dbReference type="InterPro" id="IPR000700">
    <property type="entry name" value="PAS-assoc_C"/>
</dbReference>
<evidence type="ECO:0000259" key="3">
    <source>
        <dbReference type="PROSITE" id="PS50111"/>
    </source>
</evidence>
<dbReference type="CDD" id="cd00130">
    <property type="entry name" value="PAS"/>
    <property type="match status" value="2"/>
</dbReference>
<dbReference type="Pfam" id="PF00015">
    <property type="entry name" value="MCPsignal"/>
    <property type="match status" value="1"/>
</dbReference>
<name>A0A0H3L1K8_PANAA</name>
<dbReference type="KEGG" id="paj:PAJ_3217"/>
<gene>
    <name evidence="6" type="primary">pilJ</name>
    <name evidence="6" type="ordered locus">PAJ_3217</name>
</gene>
<dbReference type="InterPro" id="IPR001610">
    <property type="entry name" value="PAC"/>
</dbReference>
<dbReference type="PRINTS" id="PR00260">
    <property type="entry name" value="CHEMTRNSDUCR"/>
</dbReference>
<dbReference type="Gene3D" id="1.10.287.950">
    <property type="entry name" value="Methyl-accepting chemotaxis protein"/>
    <property type="match status" value="1"/>
</dbReference>
<dbReference type="PROSITE" id="PS50112">
    <property type="entry name" value="PAS"/>
    <property type="match status" value="1"/>
</dbReference>
<dbReference type="SUPFAM" id="SSF58104">
    <property type="entry name" value="Methyl-accepting chemotaxis protein (MCP) signaling domain"/>
    <property type="match status" value="1"/>
</dbReference>
<evidence type="ECO:0000259" key="5">
    <source>
        <dbReference type="PROSITE" id="PS50113"/>
    </source>
</evidence>
<feature type="domain" description="PAC" evidence="5">
    <location>
        <begin position="213"/>
        <end position="265"/>
    </location>
</feature>
<feature type="domain" description="PAS" evidence="4">
    <location>
        <begin position="140"/>
        <end position="184"/>
    </location>
</feature>
<dbReference type="InterPro" id="IPR013656">
    <property type="entry name" value="PAS_4"/>
</dbReference>
<dbReference type="InterPro" id="IPR004089">
    <property type="entry name" value="MCPsignal_dom"/>
</dbReference>
<dbReference type="HOGENOM" id="CLU_000445_107_26_6"/>
<dbReference type="GO" id="GO:0006935">
    <property type="term" value="P:chemotaxis"/>
    <property type="evidence" value="ECO:0007669"/>
    <property type="project" value="InterPro"/>
</dbReference>
<dbReference type="PROSITE" id="PS50111">
    <property type="entry name" value="CHEMOTAXIS_TRANSDUC_2"/>
    <property type="match status" value="1"/>
</dbReference>
<organism evidence="6 7">
    <name type="scientific">Pantoea ananatis (strain AJ13355)</name>
    <dbReference type="NCBI Taxonomy" id="932677"/>
    <lineage>
        <taxon>Bacteria</taxon>
        <taxon>Pseudomonadati</taxon>
        <taxon>Pseudomonadota</taxon>
        <taxon>Gammaproteobacteria</taxon>
        <taxon>Enterobacterales</taxon>
        <taxon>Erwiniaceae</taxon>
        <taxon>Pantoea</taxon>
    </lineage>
</organism>
<dbReference type="PATRIC" id="fig|553.3.peg.37"/>
<evidence type="ECO:0000313" key="7">
    <source>
        <dbReference type="Proteomes" id="UP000006690"/>
    </source>
</evidence>
<dbReference type="GO" id="GO:0016020">
    <property type="term" value="C:membrane"/>
    <property type="evidence" value="ECO:0007669"/>
    <property type="project" value="InterPro"/>
</dbReference>
<dbReference type="InterPro" id="IPR013655">
    <property type="entry name" value="PAS_fold_3"/>
</dbReference>
<dbReference type="SMART" id="SM00086">
    <property type="entry name" value="PAC"/>
    <property type="match status" value="2"/>
</dbReference>
<feature type="domain" description="Methyl-accepting transducer" evidence="3">
    <location>
        <begin position="239"/>
        <end position="440"/>
    </location>
</feature>
<dbReference type="NCBIfam" id="TIGR00229">
    <property type="entry name" value="sensory_box"/>
    <property type="match status" value="2"/>
</dbReference>
<dbReference type="SMART" id="SM00091">
    <property type="entry name" value="PAS"/>
    <property type="match status" value="2"/>
</dbReference>
<evidence type="ECO:0000313" key="6">
    <source>
        <dbReference type="EMBL" id="BAK13297.1"/>
    </source>
</evidence>
<dbReference type="Pfam" id="PF08448">
    <property type="entry name" value="PAS_4"/>
    <property type="match status" value="1"/>
</dbReference>
<sequence length="440" mass="49174">MTILKKLFSVFPKHQHKHAADSLRALDDAVPIIEFTPDGIILRANALFLSKMGYDAKEIVGRHHSMFCPPSMVNSAEYRQFWLRLASGKSFSGKYLRLGKDSHPVWLEASYVSVKDKHGRVIKVIKLAADISERISEAQQQDALVQAISRSMAVIAFNKAGEVLEVNENFLKATGYKADEVLGRHHRMFCSEELRNSQEYQQFWQRLNQGEFFSGQYPRLNRNGETIWLRATYNPVFDAEGRMYKIVKFASDVTEQVLQNQQENEAAQHAWKMAQQTRESSVTGADVIEDSVRTMAEIAKEMNSVSADVFGLNGQSDRIADMVHTIRNIAEQTRFIALNAAIEAARAGTSGRSFAIVAAEVRTLAARINEATEEIGRVVSSNNQLAKKVLEDIENNLKNTARGVNLMRQAGEVIASIQSNSARAEEAVRNVSRSASPRVA</sequence>
<protein>
    <submittedName>
        <fullName evidence="6">Protein PilJ</fullName>
    </submittedName>
</protein>
<dbReference type="RefSeq" id="WP_014332945.1">
    <property type="nucleotide sequence ID" value="NC_017531.2"/>
</dbReference>
<dbReference type="InterPro" id="IPR000014">
    <property type="entry name" value="PAS"/>
</dbReference>
<dbReference type="OrthoDB" id="9765776at2"/>
<dbReference type="AlphaFoldDB" id="A0A0H3L1K8"/>
<dbReference type="InterPro" id="IPR050903">
    <property type="entry name" value="Bact_Chemotaxis_MeTrfase"/>
</dbReference>
<dbReference type="SMART" id="SM00283">
    <property type="entry name" value="MA"/>
    <property type="match status" value="1"/>
</dbReference>
<dbReference type="SUPFAM" id="SSF55785">
    <property type="entry name" value="PYP-like sensor domain (PAS domain)"/>
    <property type="match status" value="2"/>
</dbReference>
<dbReference type="PANTHER" id="PTHR24422">
    <property type="entry name" value="CHEMOTAXIS PROTEIN METHYLTRANSFERASE"/>
    <property type="match status" value="1"/>
</dbReference>
<proteinExistence type="predicted"/>
<dbReference type="PROSITE" id="PS50113">
    <property type="entry name" value="PAC"/>
    <property type="match status" value="2"/>
</dbReference>
<dbReference type="Pfam" id="PF08447">
    <property type="entry name" value="PAS_3"/>
    <property type="match status" value="1"/>
</dbReference>